<name>A0A6N2NJ94_SALVM</name>
<dbReference type="EC" id="2.4.1.-" evidence="7"/>
<evidence type="ECO:0000256" key="7">
    <source>
        <dbReference type="RuleBase" id="RU362057"/>
    </source>
</evidence>
<evidence type="ECO:0000256" key="5">
    <source>
        <dbReference type="ARBA" id="ARBA00047606"/>
    </source>
</evidence>
<dbReference type="CDD" id="cd03784">
    <property type="entry name" value="GT1_Gtf-like"/>
    <property type="match status" value="1"/>
</dbReference>
<dbReference type="FunFam" id="3.40.50.2000:FF:000020">
    <property type="entry name" value="Glycosyltransferase"/>
    <property type="match status" value="1"/>
</dbReference>
<protein>
    <recommendedName>
        <fullName evidence="7">Glycosyltransferase</fullName>
        <ecNumber evidence="7">2.4.1.-</ecNumber>
    </recommendedName>
</protein>
<dbReference type="InterPro" id="IPR035595">
    <property type="entry name" value="UDP_glycos_trans_CS"/>
</dbReference>
<dbReference type="Gene3D" id="3.40.50.2000">
    <property type="entry name" value="Glycogen Phosphorylase B"/>
    <property type="match status" value="2"/>
</dbReference>
<dbReference type="PANTHER" id="PTHR48048">
    <property type="entry name" value="GLYCOSYLTRANSFERASE"/>
    <property type="match status" value="1"/>
</dbReference>
<evidence type="ECO:0000256" key="3">
    <source>
        <dbReference type="ARBA" id="ARBA00022676"/>
    </source>
</evidence>
<dbReference type="InterPro" id="IPR050481">
    <property type="entry name" value="UDP-glycosyltransf_plant"/>
</dbReference>
<evidence type="ECO:0000256" key="1">
    <source>
        <dbReference type="ARBA" id="ARBA00004935"/>
    </source>
</evidence>
<sequence length="478" mass="52469">MEEAIVLYPSPPIGHLISMVELGKLLLTHRPSLSVHILITSVPYDSGSTAPYIANVAATIPSIKFHHLPTVTLPSTNTIHHEELTFDVLRLSNPLVREELLSISKNYTVHGLVVDFFCCAALSVAKELNIPGYHFSSSGAGIVAVFFYFPTIHNTTTKSLKDLKTLLHIPGVPPIPPSDMPTPVLDRDDKSYDYFLDSSRSFPESAGIIINTFESLESRAVKTASEGLCIPNDRTPPIYCIGPLITTEGRPKDDAVTRNGTRLECLKWLDSQPGGSVVFLCFGSLGLFSKEQLREIAFGLERSGHRFLWVVRNPPSDKKNVALSAHDPNIDLDSLLPEGFLDRTEERGLVLKSWAPQVAVLNHPSVGGFVTHCGWNSVLEAVCAGVPLVAWPLYAEQRLNRILLVEEMKLALPMRESESGFVSAAEVEERVRGLMESEEGKLIRERTVGMKIAAKVASSEGGSSRVALSKLVESWKDK</sequence>
<accession>A0A6N2NJ94</accession>
<dbReference type="PANTHER" id="PTHR48048:SF30">
    <property type="entry name" value="GLYCOSYLTRANSFERASE"/>
    <property type="match status" value="1"/>
</dbReference>
<reference evidence="8" key="1">
    <citation type="submission" date="2019-03" db="EMBL/GenBank/DDBJ databases">
        <authorList>
            <person name="Mank J."/>
            <person name="Almeida P."/>
        </authorList>
    </citation>
    <scope>NUCLEOTIDE SEQUENCE</scope>
    <source>
        <strain evidence="8">78183</strain>
    </source>
</reference>
<dbReference type="GO" id="GO:0047213">
    <property type="term" value="F:anthocyanidin 3-O-glucosyltransferase activity"/>
    <property type="evidence" value="ECO:0007669"/>
    <property type="project" value="UniProtKB-EC"/>
</dbReference>
<dbReference type="SUPFAM" id="SSF53756">
    <property type="entry name" value="UDP-Glycosyltransferase/glycogen phosphorylase"/>
    <property type="match status" value="1"/>
</dbReference>
<keyword evidence="3 6" id="KW-0328">Glycosyltransferase</keyword>
<gene>
    <name evidence="8" type="ORF">SVIM_LOCUS472464</name>
</gene>
<dbReference type="Pfam" id="PF00201">
    <property type="entry name" value="UDPGT"/>
    <property type="match status" value="1"/>
</dbReference>
<comment type="pathway">
    <text evidence="1">Pigment biosynthesis; anthocyanin biosynthesis.</text>
</comment>
<organism evidence="8">
    <name type="scientific">Salix viminalis</name>
    <name type="common">Common osier</name>
    <name type="synonym">Basket willow</name>
    <dbReference type="NCBI Taxonomy" id="40686"/>
    <lineage>
        <taxon>Eukaryota</taxon>
        <taxon>Viridiplantae</taxon>
        <taxon>Streptophyta</taxon>
        <taxon>Embryophyta</taxon>
        <taxon>Tracheophyta</taxon>
        <taxon>Spermatophyta</taxon>
        <taxon>Magnoliopsida</taxon>
        <taxon>eudicotyledons</taxon>
        <taxon>Gunneridae</taxon>
        <taxon>Pentapetalae</taxon>
        <taxon>rosids</taxon>
        <taxon>fabids</taxon>
        <taxon>Malpighiales</taxon>
        <taxon>Salicaceae</taxon>
        <taxon>Saliceae</taxon>
        <taxon>Salix</taxon>
    </lineage>
</organism>
<evidence type="ECO:0000256" key="2">
    <source>
        <dbReference type="ARBA" id="ARBA00009995"/>
    </source>
</evidence>
<dbReference type="PROSITE" id="PS00375">
    <property type="entry name" value="UDPGT"/>
    <property type="match status" value="1"/>
</dbReference>
<evidence type="ECO:0000256" key="4">
    <source>
        <dbReference type="ARBA" id="ARBA00022679"/>
    </source>
</evidence>
<dbReference type="AlphaFoldDB" id="A0A6N2NJ94"/>
<proteinExistence type="inferred from homology"/>
<keyword evidence="4 6" id="KW-0808">Transferase</keyword>
<dbReference type="InterPro" id="IPR002213">
    <property type="entry name" value="UDP_glucos_trans"/>
</dbReference>
<dbReference type="EMBL" id="CAADRP010002152">
    <property type="protein sequence ID" value="VFU62466.1"/>
    <property type="molecule type" value="Genomic_DNA"/>
</dbReference>
<dbReference type="UniPathway" id="UPA00009"/>
<evidence type="ECO:0000313" key="8">
    <source>
        <dbReference type="EMBL" id="VFU62466.1"/>
    </source>
</evidence>
<evidence type="ECO:0000256" key="6">
    <source>
        <dbReference type="RuleBase" id="RU003718"/>
    </source>
</evidence>
<comment type="catalytic activity">
    <reaction evidence="5">
        <text>an anthocyanidin + UDP-alpha-D-glucose + H(+) = an anthocyanidin 3-O-beta-D-glucoside + UDP</text>
        <dbReference type="Rhea" id="RHEA:20093"/>
        <dbReference type="ChEBI" id="CHEBI:15378"/>
        <dbReference type="ChEBI" id="CHEBI:16307"/>
        <dbReference type="ChEBI" id="CHEBI:58223"/>
        <dbReference type="ChEBI" id="CHEBI:58885"/>
        <dbReference type="ChEBI" id="CHEBI:143576"/>
        <dbReference type="EC" id="2.4.1.115"/>
    </reaction>
</comment>
<dbReference type="GO" id="GO:0009718">
    <property type="term" value="P:anthocyanin-containing compound biosynthetic process"/>
    <property type="evidence" value="ECO:0007669"/>
    <property type="project" value="UniProtKB-UniPathway"/>
</dbReference>
<dbReference type="FunFam" id="3.40.50.2000:FF:000095">
    <property type="entry name" value="Glycosyltransferase"/>
    <property type="match status" value="1"/>
</dbReference>
<comment type="similarity">
    <text evidence="2 6">Belongs to the UDP-glycosyltransferase family.</text>
</comment>